<dbReference type="InterPro" id="IPR018369">
    <property type="entry name" value="Chaprnonin_Cpn10_CS"/>
</dbReference>
<evidence type="ECO:0000256" key="1">
    <source>
        <dbReference type="ARBA" id="ARBA00006975"/>
    </source>
</evidence>
<dbReference type="GO" id="GO:0005524">
    <property type="term" value="F:ATP binding"/>
    <property type="evidence" value="ECO:0007669"/>
    <property type="project" value="InterPro"/>
</dbReference>
<dbReference type="InterPro" id="IPR037124">
    <property type="entry name" value="Chaperonin_GroES_sf"/>
</dbReference>
<dbReference type="EMBL" id="KU970715">
    <property type="protein sequence ID" value="ASN63309.1"/>
    <property type="molecule type" value="Genomic_DNA"/>
</dbReference>
<sequence length="104" mass="11348">MAKPNFMPIADRLIVKPLDHEEVSDGGIILPDMENQRTLRGEVVAAGPGRVTENGTLVPLTVKIGDSIVYQKFAATVVDIDGIEYHTMKEMDIVVILTTLSQIS</sequence>
<name>A0A221S331_9VIRU</name>
<dbReference type="SUPFAM" id="SSF50129">
    <property type="entry name" value="GroES-like"/>
    <property type="match status" value="1"/>
</dbReference>
<evidence type="ECO:0000256" key="2">
    <source>
        <dbReference type="ARBA" id="ARBA00023186"/>
    </source>
</evidence>
<keyword evidence="2" id="KW-0143">Chaperone</keyword>
<dbReference type="InterPro" id="IPR020818">
    <property type="entry name" value="Chaperonin_GroES"/>
</dbReference>
<accession>A0A221S331</accession>
<dbReference type="FunFam" id="2.30.33.40:FF:000001">
    <property type="entry name" value="10 kDa chaperonin"/>
    <property type="match status" value="1"/>
</dbReference>
<dbReference type="Gene3D" id="2.30.33.40">
    <property type="entry name" value="GroES chaperonin"/>
    <property type="match status" value="1"/>
</dbReference>
<dbReference type="Pfam" id="PF00166">
    <property type="entry name" value="Cpn10"/>
    <property type="match status" value="1"/>
</dbReference>
<dbReference type="PANTHER" id="PTHR10772:SF58">
    <property type="entry name" value="CO-CHAPERONIN GROES"/>
    <property type="match status" value="1"/>
</dbReference>
<proteinExistence type="inferred from homology"/>
<dbReference type="SMART" id="SM00883">
    <property type="entry name" value="Cpn10"/>
    <property type="match status" value="1"/>
</dbReference>
<dbReference type="PRINTS" id="PR00297">
    <property type="entry name" value="CHAPERONIN10"/>
</dbReference>
<evidence type="ECO:0000313" key="3">
    <source>
        <dbReference type="EMBL" id="ASN63309.1"/>
    </source>
</evidence>
<gene>
    <name evidence="3" type="primary">groES</name>
</gene>
<organism evidence="3">
    <name type="scientific">uncultured virus</name>
    <dbReference type="NCBI Taxonomy" id="340016"/>
    <lineage>
        <taxon>Viruses</taxon>
        <taxon>environmental samples</taxon>
    </lineage>
</organism>
<dbReference type="CDD" id="cd00320">
    <property type="entry name" value="cpn10"/>
    <property type="match status" value="1"/>
</dbReference>
<dbReference type="InterPro" id="IPR011032">
    <property type="entry name" value="GroES-like_sf"/>
</dbReference>
<dbReference type="GO" id="GO:0046872">
    <property type="term" value="F:metal ion binding"/>
    <property type="evidence" value="ECO:0007669"/>
    <property type="project" value="TreeGrafter"/>
</dbReference>
<dbReference type="PROSITE" id="PS00681">
    <property type="entry name" value="CHAPERONINS_CPN10"/>
    <property type="match status" value="1"/>
</dbReference>
<dbReference type="PANTHER" id="PTHR10772">
    <property type="entry name" value="10 KDA HEAT SHOCK PROTEIN"/>
    <property type="match status" value="1"/>
</dbReference>
<dbReference type="GO" id="GO:0044183">
    <property type="term" value="F:protein folding chaperone"/>
    <property type="evidence" value="ECO:0007669"/>
    <property type="project" value="InterPro"/>
</dbReference>
<protein>
    <submittedName>
        <fullName evidence="3">Co-chaperonin GroES</fullName>
    </submittedName>
</protein>
<dbReference type="GO" id="GO:0051082">
    <property type="term" value="F:unfolded protein binding"/>
    <property type="evidence" value="ECO:0007669"/>
    <property type="project" value="TreeGrafter"/>
</dbReference>
<dbReference type="GO" id="GO:0051087">
    <property type="term" value="F:protein-folding chaperone binding"/>
    <property type="evidence" value="ECO:0007669"/>
    <property type="project" value="TreeGrafter"/>
</dbReference>
<comment type="similarity">
    <text evidence="1">Belongs to the GroES chaperonin family.</text>
</comment>
<dbReference type="HAMAP" id="MF_00580">
    <property type="entry name" value="CH10"/>
    <property type="match status" value="1"/>
</dbReference>
<reference evidence="3" key="1">
    <citation type="submission" date="2016-03" db="EMBL/GenBank/DDBJ databases">
        <title>Novel chaperonins are prevalent in the virioplankton and link to viral biology and ecology.</title>
        <authorList>
            <person name="Marine R.L."/>
            <person name="Nasko D.J."/>
            <person name="Polson S.W."/>
            <person name="Wommack K.E."/>
        </authorList>
    </citation>
    <scope>NUCLEOTIDE SEQUENCE</scope>
</reference>